<keyword evidence="1" id="KW-0732">Signal</keyword>
<reference evidence="2" key="2">
    <citation type="submission" date="2015-06" db="UniProtKB">
        <authorList>
            <consortium name="EnsemblMetazoa"/>
        </authorList>
    </citation>
    <scope>IDENTIFICATION</scope>
</reference>
<protein>
    <recommendedName>
        <fullName evidence="4">Protein TsetseEP domain-containing protein</fullName>
    </recommendedName>
</protein>
<dbReference type="EMBL" id="CAQQ02166709">
    <property type="status" value="NOT_ANNOTATED_CDS"/>
    <property type="molecule type" value="Genomic_DNA"/>
</dbReference>
<evidence type="ECO:0000313" key="3">
    <source>
        <dbReference type="Proteomes" id="UP000015102"/>
    </source>
</evidence>
<dbReference type="EMBL" id="CAQQ02166710">
    <property type="status" value="NOT_ANNOTATED_CDS"/>
    <property type="molecule type" value="Genomic_DNA"/>
</dbReference>
<name>T1GGC3_MEGSC</name>
<reference evidence="3" key="1">
    <citation type="submission" date="2013-02" db="EMBL/GenBank/DDBJ databases">
        <authorList>
            <person name="Hughes D."/>
        </authorList>
    </citation>
    <scope>NUCLEOTIDE SEQUENCE</scope>
    <source>
        <strain>Durham</strain>
        <strain evidence="3">NC isolate 2 -- Noor lab</strain>
    </source>
</reference>
<accession>T1GGC3</accession>
<dbReference type="AlphaFoldDB" id="T1GGC3"/>
<evidence type="ECO:0000313" key="2">
    <source>
        <dbReference type="EnsemblMetazoa" id="MESCA002437-PA"/>
    </source>
</evidence>
<dbReference type="HOGENOM" id="CLU_103919_0_0_1"/>
<dbReference type="Proteomes" id="UP000015102">
    <property type="component" value="Unassembled WGS sequence"/>
</dbReference>
<dbReference type="EnsemblMetazoa" id="MESCA002437-RA">
    <property type="protein sequence ID" value="MESCA002437-PA"/>
    <property type="gene ID" value="MESCA002437"/>
</dbReference>
<proteinExistence type="predicted"/>
<evidence type="ECO:0008006" key="4">
    <source>
        <dbReference type="Google" id="ProtNLM"/>
    </source>
</evidence>
<keyword evidence="3" id="KW-1185">Reference proteome</keyword>
<sequence length="247" mass="28560">MNTLFYFTVILGVIALTGITTGAYNDPMPNNLYYLVNHTISENNNRILFHEIQLNLTQNRFDHYVETVRHNNKMVERKISEFTSELTLFGFLNETTQNCVVKYGKIPDVEAFKLKINTCANTAGSSFNSYTRILQVAFNNLANAKSYNSYIRSESQKCYNDYIQYVNKMANCINTSIERRNSNIDVSLINIQNELVKALNTYDVISRDTSECIYKIEFELGKLFDNQWNVLRTCQKIGKKSTFFGDE</sequence>
<organism evidence="2 3">
    <name type="scientific">Megaselia scalaris</name>
    <name type="common">Humpbacked fly</name>
    <name type="synonym">Phora scalaris</name>
    <dbReference type="NCBI Taxonomy" id="36166"/>
    <lineage>
        <taxon>Eukaryota</taxon>
        <taxon>Metazoa</taxon>
        <taxon>Ecdysozoa</taxon>
        <taxon>Arthropoda</taxon>
        <taxon>Hexapoda</taxon>
        <taxon>Insecta</taxon>
        <taxon>Pterygota</taxon>
        <taxon>Neoptera</taxon>
        <taxon>Endopterygota</taxon>
        <taxon>Diptera</taxon>
        <taxon>Brachycera</taxon>
        <taxon>Muscomorpha</taxon>
        <taxon>Platypezoidea</taxon>
        <taxon>Phoridae</taxon>
        <taxon>Megaseliini</taxon>
        <taxon>Megaselia</taxon>
    </lineage>
</organism>
<evidence type="ECO:0000256" key="1">
    <source>
        <dbReference type="SAM" id="SignalP"/>
    </source>
</evidence>
<feature type="signal peptide" evidence="1">
    <location>
        <begin position="1"/>
        <end position="22"/>
    </location>
</feature>
<feature type="chain" id="PRO_5004577348" description="Protein TsetseEP domain-containing protein" evidence="1">
    <location>
        <begin position="23"/>
        <end position="247"/>
    </location>
</feature>